<dbReference type="EMBL" id="JBFNXR010000054">
    <property type="protein sequence ID" value="MEW9856804.1"/>
    <property type="molecule type" value="Genomic_DNA"/>
</dbReference>
<feature type="transmembrane region" description="Helical" evidence="1">
    <location>
        <begin position="24"/>
        <end position="46"/>
    </location>
</feature>
<accession>A0ABV3RFF1</accession>
<dbReference type="PANTHER" id="PTHR34980">
    <property type="entry name" value="INNER MEMBRANE PROTEIN-RELATED-RELATED"/>
    <property type="match status" value="1"/>
</dbReference>
<gene>
    <name evidence="2" type="ORF">ABUH87_16895</name>
</gene>
<keyword evidence="1" id="KW-0812">Transmembrane</keyword>
<dbReference type="InterPro" id="IPR008523">
    <property type="entry name" value="DUF805"/>
</dbReference>
<protein>
    <submittedName>
        <fullName evidence="2">DUF805 domain-containing protein</fullName>
    </submittedName>
</protein>
<proteinExistence type="predicted"/>
<feature type="transmembrane region" description="Helical" evidence="1">
    <location>
        <begin position="66"/>
        <end position="90"/>
    </location>
</feature>
<keyword evidence="1" id="KW-0472">Membrane</keyword>
<evidence type="ECO:0000313" key="3">
    <source>
        <dbReference type="Proteomes" id="UP001556118"/>
    </source>
</evidence>
<keyword evidence="1" id="KW-1133">Transmembrane helix</keyword>
<reference evidence="2 3" key="1">
    <citation type="submission" date="2024-06" db="EMBL/GenBank/DDBJ databases">
        <title>Novosphingobium rhizovicinus M1R2S20.</title>
        <authorList>
            <person name="Sun J.-Q."/>
        </authorList>
    </citation>
    <scope>NUCLEOTIDE SEQUENCE [LARGE SCALE GENOMIC DNA]</scope>
    <source>
        <strain evidence="2 3">M1R2S20</strain>
    </source>
</reference>
<dbReference type="Pfam" id="PF05656">
    <property type="entry name" value="DUF805"/>
    <property type="match status" value="1"/>
</dbReference>
<sequence>MLEYMLMPFRRYAEFTGRSRRMEFWAFALLNVIVYAIITAIILATTGSVAAFGDVESAGYSAMMSLFFGGAGLLYVIWWLATIIPGLAVTVRRLHDRDMSGWWYLGFIIASFVPLVGLVASIAFFVIMLLPGTPGPNRYGPDPKDPASVQVFA</sequence>
<dbReference type="Proteomes" id="UP001556118">
    <property type="component" value="Unassembled WGS sequence"/>
</dbReference>
<organism evidence="2 3">
    <name type="scientific">Novosphingobium rhizovicinum</name>
    <dbReference type="NCBI Taxonomy" id="3228928"/>
    <lineage>
        <taxon>Bacteria</taxon>
        <taxon>Pseudomonadati</taxon>
        <taxon>Pseudomonadota</taxon>
        <taxon>Alphaproteobacteria</taxon>
        <taxon>Sphingomonadales</taxon>
        <taxon>Sphingomonadaceae</taxon>
        <taxon>Novosphingobium</taxon>
    </lineage>
</organism>
<dbReference type="RefSeq" id="WP_367775282.1">
    <property type="nucleotide sequence ID" value="NZ_JBFNXR010000054.1"/>
</dbReference>
<keyword evidence="3" id="KW-1185">Reference proteome</keyword>
<name>A0ABV3RFF1_9SPHN</name>
<evidence type="ECO:0000313" key="2">
    <source>
        <dbReference type="EMBL" id="MEW9856804.1"/>
    </source>
</evidence>
<evidence type="ECO:0000256" key="1">
    <source>
        <dbReference type="SAM" id="Phobius"/>
    </source>
</evidence>
<dbReference type="PANTHER" id="PTHR34980:SF2">
    <property type="entry name" value="INNER MEMBRANE PROTEIN YHAH-RELATED"/>
    <property type="match status" value="1"/>
</dbReference>
<feature type="transmembrane region" description="Helical" evidence="1">
    <location>
        <begin position="102"/>
        <end position="130"/>
    </location>
</feature>
<comment type="caution">
    <text evidence="2">The sequence shown here is derived from an EMBL/GenBank/DDBJ whole genome shotgun (WGS) entry which is preliminary data.</text>
</comment>